<keyword evidence="4 5" id="KW-0238">DNA-binding</keyword>
<dbReference type="GO" id="GO:0030246">
    <property type="term" value="F:carbohydrate binding"/>
    <property type="evidence" value="ECO:0007669"/>
    <property type="project" value="InterPro"/>
</dbReference>
<evidence type="ECO:0000256" key="5">
    <source>
        <dbReference type="PROSITE-ProRule" id="PRU00309"/>
    </source>
</evidence>
<dbReference type="InterPro" id="IPR025887">
    <property type="entry name" value="Glyco_hydro_31_N_dom"/>
</dbReference>
<evidence type="ECO:0000313" key="8">
    <source>
        <dbReference type="Proteomes" id="UP000759131"/>
    </source>
</evidence>
<sequence>MPKFKTCSFSGCLTNARDNPGVSFFRYPTKDPQRCLLWVRASNNDVISGQYLSGGHISDNETVCELHFSLEDITVYSSRNGLEDITVYSSRKLLATNAVPIDEVRTAVPLQANTTADTNYGHSYKSGKTFASHKVNKKSFAQKTIRKYNKSFAKPKSLKPLSILKSPKSAKNSLEIIEINGNYKAGESAKKRKKTSNTNCIEIIELEDYREGTDDREYGSGSASESYNNGNNNGFLMAHELNQLDAKNDCCGAEKNKNNIDIMCCENEKCCFDKTAAPEQIQCFYGLVGSGDKNKMPHYTVTQVDKVTAKLKPAIASMPRYLQKPDPKADPKDGPIIFPELDLQITYFKNEYFVIEIKPNKDNETEDYQIPTGLKQFDKNETIHSSSKPSDAEITLVSTTKANCKDCFMLSVKRRNGSQIIFNTGDFTPFLYSRGLIEITTLLPNEYIYGLGQSPSRSFKHNMSYPENWMAFNKYNLNMTGDEKSWFGSHPIYMGWTNDKPDKKAYGVLLENTFPIELVTNSRPSLTFRAMGGHLKFHFFMGPEPSDVYKQISDVIGRPAMPPYWGLGFHMCRTETEEGKGTKAIEEMIGNDIPFESDCGSAAFSGQLLEQAPIDLSKTFKQNKIAPDHSIRALLVQVPYRKLDDKVVEWQSFLLQNDANPSKPFEGQFFDWWKNSDEKDNLTVVYPIYMDVGAKSTANLLEAELTKIYGISDEFDGIDGIFLDYNTPIDLTPNVAFSRFIVAIDFNDL</sequence>
<name>A0A7R9KUY5_9ACAR</name>
<dbReference type="InterPro" id="IPR011013">
    <property type="entry name" value="Gal_mutarotase_sf_dom"/>
</dbReference>
<organism evidence="7">
    <name type="scientific">Medioppia subpectinata</name>
    <dbReference type="NCBI Taxonomy" id="1979941"/>
    <lineage>
        <taxon>Eukaryota</taxon>
        <taxon>Metazoa</taxon>
        <taxon>Ecdysozoa</taxon>
        <taxon>Arthropoda</taxon>
        <taxon>Chelicerata</taxon>
        <taxon>Arachnida</taxon>
        <taxon>Acari</taxon>
        <taxon>Acariformes</taxon>
        <taxon>Sarcoptiformes</taxon>
        <taxon>Oribatida</taxon>
        <taxon>Brachypylina</taxon>
        <taxon>Oppioidea</taxon>
        <taxon>Oppiidae</taxon>
        <taxon>Medioppia</taxon>
    </lineage>
</organism>
<dbReference type="InterPro" id="IPR006612">
    <property type="entry name" value="THAP_Znf"/>
</dbReference>
<evidence type="ECO:0000256" key="3">
    <source>
        <dbReference type="ARBA" id="ARBA00022833"/>
    </source>
</evidence>
<dbReference type="GO" id="GO:0005975">
    <property type="term" value="P:carbohydrate metabolic process"/>
    <property type="evidence" value="ECO:0007669"/>
    <property type="project" value="InterPro"/>
</dbReference>
<dbReference type="GO" id="GO:0008270">
    <property type="term" value="F:zinc ion binding"/>
    <property type="evidence" value="ECO:0007669"/>
    <property type="project" value="UniProtKB-KW"/>
</dbReference>
<dbReference type="PANTHER" id="PTHR22762:SF131">
    <property type="entry name" value="GLYCOSIDE HYDROLASE FAMILY 31 N-TERMINAL DOMAIN-CONTAINING PROTEIN"/>
    <property type="match status" value="1"/>
</dbReference>
<dbReference type="Gene3D" id="2.60.40.1760">
    <property type="entry name" value="glycosyl hydrolase (family 31)"/>
    <property type="match status" value="1"/>
</dbReference>
<evidence type="ECO:0000259" key="6">
    <source>
        <dbReference type="PROSITE" id="PS50950"/>
    </source>
</evidence>
<evidence type="ECO:0000256" key="2">
    <source>
        <dbReference type="ARBA" id="ARBA00022771"/>
    </source>
</evidence>
<keyword evidence="2 5" id="KW-0863">Zinc-finger</keyword>
<dbReference type="SUPFAM" id="SSF74650">
    <property type="entry name" value="Galactose mutarotase-like"/>
    <property type="match status" value="1"/>
</dbReference>
<protein>
    <recommendedName>
        <fullName evidence="6">THAP-type domain-containing protein</fullName>
    </recommendedName>
</protein>
<keyword evidence="8" id="KW-1185">Reference proteome</keyword>
<evidence type="ECO:0000313" key="7">
    <source>
        <dbReference type="EMBL" id="CAD7628775.1"/>
    </source>
</evidence>
<feature type="domain" description="THAP-type" evidence="6">
    <location>
        <begin position="1"/>
        <end position="103"/>
    </location>
</feature>
<reference evidence="7" key="1">
    <citation type="submission" date="2020-11" db="EMBL/GenBank/DDBJ databases">
        <authorList>
            <person name="Tran Van P."/>
        </authorList>
    </citation>
    <scope>NUCLEOTIDE SEQUENCE</scope>
</reference>
<dbReference type="SMART" id="SM00980">
    <property type="entry name" value="THAP"/>
    <property type="match status" value="1"/>
</dbReference>
<keyword evidence="1" id="KW-0479">Metal-binding</keyword>
<accession>A0A7R9KUY5</accession>
<keyword evidence="3" id="KW-0862">Zinc</keyword>
<dbReference type="Pfam" id="PF13802">
    <property type="entry name" value="Gal_mutarotas_2"/>
    <property type="match status" value="1"/>
</dbReference>
<dbReference type="EMBL" id="CAJPIZ010006081">
    <property type="protein sequence ID" value="CAG2109205.1"/>
    <property type="molecule type" value="Genomic_DNA"/>
</dbReference>
<dbReference type="PANTHER" id="PTHR22762">
    <property type="entry name" value="ALPHA-GLUCOSIDASE"/>
    <property type="match status" value="1"/>
</dbReference>
<evidence type="ECO:0000256" key="4">
    <source>
        <dbReference type="ARBA" id="ARBA00023125"/>
    </source>
</evidence>
<dbReference type="Gene3D" id="3.20.20.80">
    <property type="entry name" value="Glycosidases"/>
    <property type="match status" value="1"/>
</dbReference>
<dbReference type="Proteomes" id="UP000759131">
    <property type="component" value="Unassembled WGS sequence"/>
</dbReference>
<dbReference type="GO" id="GO:0004558">
    <property type="term" value="F:alpha-1,4-glucosidase activity"/>
    <property type="evidence" value="ECO:0007669"/>
    <property type="project" value="TreeGrafter"/>
</dbReference>
<dbReference type="OrthoDB" id="5839090at2759"/>
<dbReference type="PROSITE" id="PS50950">
    <property type="entry name" value="ZF_THAP"/>
    <property type="match status" value="1"/>
</dbReference>
<evidence type="ECO:0000256" key="1">
    <source>
        <dbReference type="ARBA" id="ARBA00022723"/>
    </source>
</evidence>
<dbReference type="GO" id="GO:0003677">
    <property type="term" value="F:DNA binding"/>
    <property type="evidence" value="ECO:0007669"/>
    <property type="project" value="UniProtKB-UniRule"/>
</dbReference>
<dbReference type="SUPFAM" id="SSF57716">
    <property type="entry name" value="Glucocorticoid receptor-like (DNA-binding domain)"/>
    <property type="match status" value="1"/>
</dbReference>
<gene>
    <name evidence="7" type="ORF">OSB1V03_LOCUS9196</name>
</gene>
<dbReference type="EMBL" id="OC860656">
    <property type="protein sequence ID" value="CAD7628775.1"/>
    <property type="molecule type" value="Genomic_DNA"/>
</dbReference>
<proteinExistence type="predicted"/>
<dbReference type="CDD" id="cd14752">
    <property type="entry name" value="GH31_N"/>
    <property type="match status" value="1"/>
</dbReference>
<dbReference type="AlphaFoldDB" id="A0A7R9KUY5"/>